<keyword evidence="3" id="KW-1185">Reference proteome</keyword>
<name>K8NW56_9BRAD</name>
<dbReference type="AlphaFoldDB" id="K8NW56"/>
<dbReference type="EMBL" id="AGWY01000013">
    <property type="protein sequence ID" value="EKS33401.1"/>
    <property type="molecule type" value="Genomic_DNA"/>
</dbReference>
<comment type="caution">
    <text evidence="2">The sequence shown here is derived from an EMBL/GenBank/DDBJ whole genome shotgun (WGS) entry which is preliminary data.</text>
</comment>
<dbReference type="HOGENOM" id="CLU_118443_0_0_5"/>
<dbReference type="RefSeq" id="WP_002714312.1">
    <property type="nucleotide sequence ID" value="NZ_KB375281.1"/>
</dbReference>
<dbReference type="InterPro" id="IPR021335">
    <property type="entry name" value="DUF2948"/>
</dbReference>
<protein>
    <recommendedName>
        <fullName evidence="4">DUF2948 family protein</fullName>
    </recommendedName>
</protein>
<sequence>MEPVDTMSQSEASENKASRRRLVALDDDDLAVISAHVQDAAVVAADILWRQAENRLVIAMRRIDCEDIIAGDCVPRRLISALRFDRVLSCRSRAIDMSASDLPLTLLGIEFYRGKKPGGEVLLLFASGGVLRLEVECLECELADLGPDTSQADPAPPERRNLPAGTDI</sequence>
<dbReference type="PATRIC" id="fig|883079.3.peg.3522"/>
<feature type="region of interest" description="Disordered" evidence="1">
    <location>
        <begin position="148"/>
        <end position="168"/>
    </location>
</feature>
<dbReference type="OrthoDB" id="9806367at2"/>
<evidence type="ECO:0000313" key="3">
    <source>
        <dbReference type="Proteomes" id="UP000001095"/>
    </source>
</evidence>
<evidence type="ECO:0008006" key="4">
    <source>
        <dbReference type="Google" id="ProtNLM"/>
    </source>
</evidence>
<reference evidence="2 3" key="1">
    <citation type="submission" date="2012-04" db="EMBL/GenBank/DDBJ databases">
        <title>The Genome Sequence of Afipia clevelandensis ATCC 49720.</title>
        <authorList>
            <consortium name="The Broad Institute Genome Sequencing Platform"/>
            <person name="Earl A."/>
            <person name="Ward D."/>
            <person name="Feldgarden M."/>
            <person name="Gevers D."/>
            <person name="Huys G."/>
            <person name="Walker B."/>
            <person name="Young S.K."/>
            <person name="Zeng Q."/>
            <person name="Gargeya S."/>
            <person name="Fitzgerald M."/>
            <person name="Haas B."/>
            <person name="Abouelleil A."/>
            <person name="Alvarado L."/>
            <person name="Arachchi H.M."/>
            <person name="Berlin A."/>
            <person name="Chapman S.B."/>
            <person name="Goldberg J."/>
            <person name="Griggs A."/>
            <person name="Gujja S."/>
            <person name="Hansen M."/>
            <person name="Howarth C."/>
            <person name="Imamovic A."/>
            <person name="Larimer J."/>
            <person name="McCowen C."/>
            <person name="Montmayeur A."/>
            <person name="Murphy C."/>
            <person name="Neiman D."/>
            <person name="Pearson M."/>
            <person name="Priest M."/>
            <person name="Roberts A."/>
            <person name="Saif S."/>
            <person name="Shea T."/>
            <person name="Sisk P."/>
            <person name="Sykes S."/>
            <person name="Wortman J."/>
            <person name="Nusbaum C."/>
            <person name="Birren B."/>
        </authorList>
    </citation>
    <scope>NUCLEOTIDE SEQUENCE [LARGE SCALE GENOMIC DNA]</scope>
    <source>
        <strain evidence="2 3">ATCC 49720</strain>
    </source>
</reference>
<accession>K8NW56</accession>
<dbReference type="Proteomes" id="UP000001095">
    <property type="component" value="Unassembled WGS sequence"/>
</dbReference>
<proteinExistence type="predicted"/>
<gene>
    <name evidence="2" type="ORF">HMPREF9696_03442</name>
</gene>
<evidence type="ECO:0000313" key="2">
    <source>
        <dbReference type="EMBL" id="EKS33401.1"/>
    </source>
</evidence>
<organism evidence="2 3">
    <name type="scientific">Afipia clevelandensis ATCC 49720</name>
    <dbReference type="NCBI Taxonomy" id="883079"/>
    <lineage>
        <taxon>Bacteria</taxon>
        <taxon>Pseudomonadati</taxon>
        <taxon>Pseudomonadota</taxon>
        <taxon>Alphaproteobacteria</taxon>
        <taxon>Hyphomicrobiales</taxon>
        <taxon>Nitrobacteraceae</taxon>
        <taxon>Afipia</taxon>
    </lineage>
</organism>
<evidence type="ECO:0000256" key="1">
    <source>
        <dbReference type="SAM" id="MobiDB-lite"/>
    </source>
</evidence>
<dbReference type="Pfam" id="PF11164">
    <property type="entry name" value="DUF2948"/>
    <property type="match status" value="1"/>
</dbReference>